<dbReference type="EMBL" id="AP014808">
    <property type="protein sequence ID" value="BAQ57498.1"/>
    <property type="molecule type" value="Genomic_DNA"/>
</dbReference>
<evidence type="ECO:0008006" key="3">
    <source>
        <dbReference type="Google" id="ProtNLM"/>
    </source>
</evidence>
<dbReference type="STRING" id="1600.LBAT_1109"/>
<dbReference type="KEGG" id="lae:LBAT_1109"/>
<dbReference type="RefSeq" id="WP_060459594.1">
    <property type="nucleotide sequence ID" value="NZ_AP014808.1"/>
</dbReference>
<sequence length="78" mass="9136">MSDKTIKIRKSGNSNILTLPKEIKPKAKRYRVFQGRDGMIVYVPEKSNPFKDPAFINRYKNSRQKEEFEGPLFDNELS</sequence>
<accession>A0A0D6A3V8</accession>
<evidence type="ECO:0000313" key="2">
    <source>
        <dbReference type="Proteomes" id="UP000035709"/>
    </source>
</evidence>
<dbReference type="OrthoDB" id="71707at2"/>
<name>A0A0D6A3V8_9LACO</name>
<reference evidence="1 2" key="1">
    <citation type="submission" date="2015-03" db="EMBL/GenBank/DDBJ databases">
        <title>Complete genome sequence of Lactobacillus acetotolerans NBRC 13120.</title>
        <authorList>
            <person name="Toh H."/>
            <person name="Morita H."/>
            <person name="Fujita N."/>
        </authorList>
    </citation>
    <scope>NUCLEOTIDE SEQUENCE [LARGE SCALE GENOMIC DNA]</scope>
    <source>
        <strain evidence="1 2">NBRC 13120</strain>
    </source>
</reference>
<protein>
    <recommendedName>
        <fullName evidence="3">Antitoxin of toxin-antitoxin stability system</fullName>
    </recommendedName>
</protein>
<organism evidence="1 2">
    <name type="scientific">Lactobacillus acetotolerans</name>
    <dbReference type="NCBI Taxonomy" id="1600"/>
    <lineage>
        <taxon>Bacteria</taxon>
        <taxon>Bacillati</taxon>
        <taxon>Bacillota</taxon>
        <taxon>Bacilli</taxon>
        <taxon>Lactobacillales</taxon>
        <taxon>Lactobacillaceae</taxon>
        <taxon>Lactobacillus</taxon>
    </lineage>
</organism>
<proteinExistence type="predicted"/>
<dbReference type="Proteomes" id="UP000035709">
    <property type="component" value="Chromosome"/>
</dbReference>
<gene>
    <name evidence="1" type="ORF">LBAT_1109</name>
</gene>
<evidence type="ECO:0000313" key="1">
    <source>
        <dbReference type="EMBL" id="BAQ57498.1"/>
    </source>
</evidence>
<keyword evidence="2" id="KW-1185">Reference proteome</keyword>
<dbReference type="PATRIC" id="fig|1600.4.peg.1133"/>
<dbReference type="AlphaFoldDB" id="A0A0D6A3V8"/>